<comment type="caution">
    <text evidence="3">The sequence shown here is derived from an EMBL/GenBank/DDBJ whole genome shotgun (WGS) entry which is preliminary data.</text>
</comment>
<dbReference type="InterPro" id="IPR026444">
    <property type="entry name" value="Secre_tail"/>
</dbReference>
<dbReference type="EMBL" id="SBLB01000005">
    <property type="protein sequence ID" value="RYC68299.1"/>
    <property type="molecule type" value="Genomic_DNA"/>
</dbReference>
<feature type="chain" id="PRO_5020604826" evidence="1">
    <location>
        <begin position="27"/>
        <end position="1103"/>
    </location>
</feature>
<feature type="signal peptide" evidence="1">
    <location>
        <begin position="1"/>
        <end position="26"/>
    </location>
</feature>
<name>A0A4Q2UNC7_9BACT</name>
<gene>
    <name evidence="3" type="ORF">EQG79_18210</name>
</gene>
<sequence>MKNFLQVCSGLWLLVGLLCVTTQAHPAALAPGLQRVNLSIQAIGMVKLPTIAVPQDSLVKPAADTTGLLITQLSTQALCPGGSLQIYFSAEKPLSATGVVTADLINRVSAAVVSIPVSGTASPLRLTVPDTLVPGSYRLRLRTAGAVGTYAGAININPVPIVNLRGSTTIRRGEPAVVTLDVTGIGPISINLSDGSQVPTEGLERTIFRPVSLFPDTTTTYRVTGLTSGCGTAGTISGSAVVTVQPSVRIDSLSSYRFCGGDTIRAYLSVDSAALGASPAAWAFLIGPPTSATGNLGSYTGYGTVLSIRNRVMTVVLPGPGQGDIYSGVYAVQVRYPDGAEQAQFGVVHNRLVHVGTVPRAILPANFSTELDKPQGINFQVTVTGGRDYEITLSDSTTRRVKTDEDFYTQVARFDLFVDKTTTYTVRSVRNSCGVGTTEGQVTINVRQPDERVLYLKRPDSLYCPGSLLRVSFGLSGTYTAANRFRLELSDGLGTFYGNYVDTVRTAADTLQFRVPQEASFYKLRLVATDSGVVSNETGFYVSEFAPKATLAITPDDRRAGYTDGVTTVVLPGASAELVLGFQGQPPFRYELSDGTKGQTNATFVSLKRFPQTSATYYLKTLTDGCSTAPASNTVALTVQPFLMQIGTVNSYACLGNELPVPIVTAGRVPDSATLVVQAATDSATGTYRDLPTAGVLPGLRVTVDTAMIGKNLFLRVVARTSSLTLTSLPTANPITVRSAPNVTLTTPDGQTAVQLEPNQTSAELKVASLARDVFSVRLSDNQLLDGFANGSLFVAPASTTAASMFTIQRVYNVCGYGTASGQVRVSYKPGLRGLTATDSLLCAGSSWTVGYERVGELAADNRFVFSLRDSTGQLTRLTETTAVQGQLTLPVPKVQKAGSYSLHVEATSPALTLVNSGPRLVVRALPTASLTGTASIIKGDSAGVSVALTGSAPWSFTVSGPGGSQTVTTGQSPYRIRIRPDTTVTYRLAGVSNGQCGTGIASGTAVITVTILTASEPVLPLSVSVYPNPTSSYLRISGQWEGGSAVTLQLIDASGRPVLDESAGRSFGAFAREVDLSPFPTGVYLLRIRVGDRTEVRRVVKQ</sequence>
<dbReference type="Pfam" id="PF18962">
    <property type="entry name" value="Por_Secre_tail"/>
    <property type="match status" value="1"/>
</dbReference>
<reference evidence="3 4" key="1">
    <citation type="submission" date="2019-01" db="EMBL/GenBank/DDBJ databases">
        <title>Spirosoma flava sp. nov., a propanil-degrading bacterium isolated from herbicide-contaminated soil.</title>
        <authorList>
            <person name="Zhang L."/>
            <person name="Jiang J.-D."/>
        </authorList>
    </citation>
    <scope>NUCLEOTIDE SEQUENCE [LARGE SCALE GENOMIC DNA]</scope>
    <source>
        <strain evidence="3 4">TY50</strain>
    </source>
</reference>
<accession>A0A4Q2UNC7</accession>
<evidence type="ECO:0000313" key="4">
    <source>
        <dbReference type="Proteomes" id="UP000290407"/>
    </source>
</evidence>
<protein>
    <submittedName>
        <fullName evidence="3">T9SS type A sorting domain-containing protein</fullName>
    </submittedName>
</protein>
<evidence type="ECO:0000259" key="2">
    <source>
        <dbReference type="Pfam" id="PF18962"/>
    </source>
</evidence>
<dbReference type="AlphaFoldDB" id="A0A4Q2UNC7"/>
<feature type="domain" description="Secretion system C-terminal sorting" evidence="2">
    <location>
        <begin position="1026"/>
        <end position="1100"/>
    </location>
</feature>
<dbReference type="Proteomes" id="UP000290407">
    <property type="component" value="Unassembled WGS sequence"/>
</dbReference>
<proteinExistence type="predicted"/>
<dbReference type="NCBIfam" id="TIGR04183">
    <property type="entry name" value="Por_Secre_tail"/>
    <property type="match status" value="1"/>
</dbReference>
<keyword evidence="1" id="KW-0732">Signal</keyword>
<organism evidence="3 4">
    <name type="scientific">Spirosoma sordidisoli</name>
    <dbReference type="NCBI Taxonomy" id="2502893"/>
    <lineage>
        <taxon>Bacteria</taxon>
        <taxon>Pseudomonadati</taxon>
        <taxon>Bacteroidota</taxon>
        <taxon>Cytophagia</taxon>
        <taxon>Cytophagales</taxon>
        <taxon>Cytophagaceae</taxon>
        <taxon>Spirosoma</taxon>
    </lineage>
</organism>
<keyword evidence="4" id="KW-1185">Reference proteome</keyword>
<evidence type="ECO:0000313" key="3">
    <source>
        <dbReference type="EMBL" id="RYC68299.1"/>
    </source>
</evidence>
<evidence type="ECO:0000256" key="1">
    <source>
        <dbReference type="SAM" id="SignalP"/>
    </source>
</evidence>